<dbReference type="GO" id="GO:0009055">
    <property type="term" value="F:electron transfer activity"/>
    <property type="evidence" value="ECO:0007669"/>
    <property type="project" value="InterPro"/>
</dbReference>
<evidence type="ECO:0000313" key="8">
    <source>
        <dbReference type="Proteomes" id="UP000321926"/>
    </source>
</evidence>
<comment type="caution">
    <text evidence="7">The sequence shown here is derived from an EMBL/GenBank/DDBJ whole genome shotgun (WGS) entry which is preliminary data.</text>
</comment>
<dbReference type="InterPro" id="IPR011041">
    <property type="entry name" value="Quinoprot_gluc/sorb_DH_b-prop"/>
</dbReference>
<keyword evidence="1 4" id="KW-0349">Heme</keyword>
<dbReference type="OrthoDB" id="9770043at2"/>
<dbReference type="Gene3D" id="1.10.760.10">
    <property type="entry name" value="Cytochrome c-like domain"/>
    <property type="match status" value="1"/>
</dbReference>
<dbReference type="RefSeq" id="WP_147922487.1">
    <property type="nucleotide sequence ID" value="NZ_VRTY01000055.1"/>
</dbReference>
<dbReference type="Pfam" id="PF07995">
    <property type="entry name" value="GSDH"/>
    <property type="match status" value="1"/>
</dbReference>
<organism evidence="7 8">
    <name type="scientific">Pontibacter qinzhouensis</name>
    <dbReference type="NCBI Taxonomy" id="2603253"/>
    <lineage>
        <taxon>Bacteria</taxon>
        <taxon>Pseudomonadati</taxon>
        <taxon>Bacteroidota</taxon>
        <taxon>Cytophagia</taxon>
        <taxon>Cytophagales</taxon>
        <taxon>Hymenobacteraceae</taxon>
        <taxon>Pontibacter</taxon>
    </lineage>
</organism>
<dbReference type="PANTHER" id="PTHR19328:SF75">
    <property type="entry name" value="ALDOSE SUGAR DEHYDROGENASE YLII"/>
    <property type="match status" value="1"/>
</dbReference>
<dbReference type="SUPFAM" id="SSF46626">
    <property type="entry name" value="Cytochrome c"/>
    <property type="match status" value="1"/>
</dbReference>
<feature type="signal peptide" evidence="5">
    <location>
        <begin position="1"/>
        <end position="25"/>
    </location>
</feature>
<dbReference type="Gene3D" id="2.120.10.30">
    <property type="entry name" value="TolB, C-terminal domain"/>
    <property type="match status" value="1"/>
</dbReference>
<reference evidence="7 8" key="1">
    <citation type="submission" date="2019-08" db="EMBL/GenBank/DDBJ databases">
        <authorList>
            <person name="Shi S."/>
        </authorList>
    </citation>
    <scope>NUCLEOTIDE SEQUENCE [LARGE SCALE GENOMIC DNA]</scope>
    <source>
        <strain evidence="7 8">GY10130</strain>
    </source>
</reference>
<dbReference type="Pfam" id="PF13442">
    <property type="entry name" value="Cytochrome_CBB3"/>
    <property type="match status" value="1"/>
</dbReference>
<dbReference type="GO" id="GO:0020037">
    <property type="term" value="F:heme binding"/>
    <property type="evidence" value="ECO:0007669"/>
    <property type="project" value="InterPro"/>
</dbReference>
<keyword evidence="5" id="KW-0732">Signal</keyword>
<dbReference type="InterPro" id="IPR036909">
    <property type="entry name" value="Cyt_c-like_dom_sf"/>
</dbReference>
<dbReference type="InterPro" id="IPR009056">
    <property type="entry name" value="Cyt_c-like_dom"/>
</dbReference>
<keyword evidence="3 4" id="KW-0408">Iron</keyword>
<keyword evidence="8" id="KW-1185">Reference proteome</keyword>
<keyword evidence="2 4" id="KW-0479">Metal-binding</keyword>
<evidence type="ECO:0000256" key="3">
    <source>
        <dbReference type="ARBA" id="ARBA00023004"/>
    </source>
</evidence>
<dbReference type="SUPFAM" id="SSF50952">
    <property type="entry name" value="Soluble quinoprotein glucose dehydrogenase"/>
    <property type="match status" value="1"/>
</dbReference>
<dbReference type="EMBL" id="VRTY01000055">
    <property type="protein sequence ID" value="TXK37876.1"/>
    <property type="molecule type" value="Genomic_DNA"/>
</dbReference>
<dbReference type="InterPro" id="IPR012938">
    <property type="entry name" value="Glc/Sorbosone_DH"/>
</dbReference>
<evidence type="ECO:0000256" key="5">
    <source>
        <dbReference type="SAM" id="SignalP"/>
    </source>
</evidence>
<evidence type="ECO:0000256" key="1">
    <source>
        <dbReference type="ARBA" id="ARBA00022617"/>
    </source>
</evidence>
<proteinExistence type="predicted"/>
<name>A0A5C8JLG7_9BACT</name>
<dbReference type="InterPro" id="IPR011042">
    <property type="entry name" value="6-blade_b-propeller_TolB-like"/>
</dbReference>
<dbReference type="AlphaFoldDB" id="A0A5C8JLG7"/>
<feature type="domain" description="Cytochrome c" evidence="6">
    <location>
        <begin position="51"/>
        <end position="125"/>
    </location>
</feature>
<evidence type="ECO:0000256" key="4">
    <source>
        <dbReference type="PROSITE-ProRule" id="PRU00433"/>
    </source>
</evidence>
<dbReference type="PANTHER" id="PTHR19328">
    <property type="entry name" value="HEDGEHOG-INTERACTING PROTEIN"/>
    <property type="match status" value="1"/>
</dbReference>
<evidence type="ECO:0000313" key="7">
    <source>
        <dbReference type="EMBL" id="TXK37876.1"/>
    </source>
</evidence>
<accession>A0A5C8JLG7</accession>
<gene>
    <name evidence="7" type="ORF">FVR03_14535</name>
</gene>
<feature type="chain" id="PRO_5023036691" evidence="5">
    <location>
        <begin position="26"/>
        <end position="493"/>
    </location>
</feature>
<dbReference type="Proteomes" id="UP000321926">
    <property type="component" value="Unassembled WGS sequence"/>
</dbReference>
<sequence length="493" mass="54121">MHLANQIFPVLAIALLSLGSCTNSANNTASTAAAPPQELASATAGGAQAALDADKAQTQFNTYCSGCHGDNAITFADRRWKYGSSREEIFTSIKKGIPAAGMPAFAATFSDAEIENLVTYIKEGIQSVEAYSFKEQQAAQETYESEGQTIKLETVVSGIGVPWGLAFLPDGGMLVTERSGKFYRVSENRELQPVQGVPAVRAEGQSGLMDVALHPNFSKNNIIYLSYSAIKQQDGKTLSTTAIMRARLDGNQLTDQKVIFEAQPYSETRHHYGSRMVFGKDGYLYFSVGERGNEKENPQTLDRHLGKIHRIKDDGSIPADNPFVNRQGALPSIYSYGHRNPQGLAFHPATGELWSHEHGPRGGDEVNIVKPARNYGWPVVSYGINYNGQPITDKTQQAGVEDPIWYWTPSIAPSGMAFVTGNRYKGWEGDVMVGSLRFKFLSRCKIENGKIVREEKLLPNIGRVREVRMSPDGYLYIGVETGHVYKLVPVAKP</sequence>
<dbReference type="PROSITE" id="PS51007">
    <property type="entry name" value="CYTC"/>
    <property type="match status" value="1"/>
</dbReference>
<evidence type="ECO:0000256" key="2">
    <source>
        <dbReference type="ARBA" id="ARBA00022723"/>
    </source>
</evidence>
<evidence type="ECO:0000259" key="6">
    <source>
        <dbReference type="PROSITE" id="PS51007"/>
    </source>
</evidence>
<protein>
    <submittedName>
        <fullName evidence="7">PQQ-dependent sugar dehydrogenase</fullName>
    </submittedName>
</protein>
<dbReference type="GO" id="GO:0046872">
    <property type="term" value="F:metal ion binding"/>
    <property type="evidence" value="ECO:0007669"/>
    <property type="project" value="UniProtKB-KW"/>
</dbReference>